<evidence type="ECO:0000313" key="3">
    <source>
        <dbReference type="Proteomes" id="UP000218432"/>
    </source>
</evidence>
<sequence length="214" mass="24010">MDGLGTEPMKKTAAQLRGELACLDAKIKIARQYEIEPALNQIVDLMAQWSISIGEIDRFQRGRFRVGTDGAPRQNDHDPELTTFLVSAIEHVLSTDTTPPSCPRCTSLATRLVHRANPSRALPYFVCDTCHRGFTRTLGTPLHGIHKRDELFDFVQCLPQGRTLDAVATELGMKRCTVDSWVRRFRAWLLALDPSGYYAVRVQLGDQPDLSSTR</sequence>
<proteinExistence type="predicted"/>
<name>A0A1Y1BUD2_9BURK</name>
<dbReference type="InterPro" id="IPR008008">
    <property type="entry name" value="DUF746"/>
</dbReference>
<evidence type="ECO:0000313" key="2">
    <source>
        <dbReference type="EMBL" id="BAX63401.1"/>
    </source>
</evidence>
<dbReference type="AlphaFoldDB" id="A0A1Y1BUD2"/>
<dbReference type="Pfam" id="PF05344">
    <property type="entry name" value="DUF746"/>
    <property type="match status" value="1"/>
</dbReference>
<organism evidence="2 3">
    <name type="scientific">Burkholderia stabilis</name>
    <dbReference type="NCBI Taxonomy" id="95485"/>
    <lineage>
        <taxon>Bacteria</taxon>
        <taxon>Pseudomonadati</taxon>
        <taxon>Pseudomonadota</taxon>
        <taxon>Betaproteobacteria</taxon>
        <taxon>Burkholderiales</taxon>
        <taxon>Burkholderiaceae</taxon>
        <taxon>Burkholderia</taxon>
        <taxon>Burkholderia cepacia complex</taxon>
    </lineage>
</organism>
<accession>A0A1Y1BUD2</accession>
<reference evidence="2 3" key="1">
    <citation type="journal article" date="2017" name="Genome Announc.">
        <title>Complete Genome Sequence of Burkholderia stabilis FERMP-21014.</title>
        <authorList>
            <person name="Konishi K."/>
            <person name="Kumagai T."/>
            <person name="Sakasegawa S."/>
            <person name="Tamura T."/>
        </authorList>
    </citation>
    <scope>NUCLEOTIDE SEQUENCE [LARGE SCALE GENOMIC DNA]</scope>
    <source>
        <strain evidence="2 3">FERMP-21014</strain>
    </source>
</reference>
<dbReference type="Proteomes" id="UP000218432">
    <property type="component" value="Chromosome 3"/>
</dbReference>
<dbReference type="EMBL" id="AP018113">
    <property type="protein sequence ID" value="BAX63401.1"/>
    <property type="molecule type" value="Genomic_DNA"/>
</dbReference>
<evidence type="ECO:0000259" key="1">
    <source>
        <dbReference type="Pfam" id="PF05344"/>
    </source>
</evidence>
<gene>
    <name evidence="2" type="ORF">BSFP_062740</name>
</gene>
<protein>
    <recommendedName>
        <fullName evidence="1">DUF746 domain-containing protein</fullName>
    </recommendedName>
</protein>
<feature type="domain" description="DUF746" evidence="1">
    <location>
        <begin position="154"/>
        <end position="208"/>
    </location>
</feature>